<keyword evidence="1" id="KW-0472">Membrane</keyword>
<evidence type="ECO:0000313" key="3">
    <source>
        <dbReference type="Proteomes" id="UP001549691"/>
    </source>
</evidence>
<gene>
    <name evidence="2" type="ORF">ABXR19_03240</name>
</gene>
<dbReference type="EMBL" id="JBEWZI010000002">
    <property type="protein sequence ID" value="MET7013189.1"/>
    <property type="molecule type" value="Genomic_DNA"/>
</dbReference>
<evidence type="ECO:0008006" key="4">
    <source>
        <dbReference type="Google" id="ProtNLM"/>
    </source>
</evidence>
<name>A0ABV2TGZ6_9RHOO</name>
<keyword evidence="1" id="KW-0812">Transmembrane</keyword>
<organism evidence="2 3">
    <name type="scientific">Uliginosibacterium flavum</name>
    <dbReference type="NCBI Taxonomy" id="1396831"/>
    <lineage>
        <taxon>Bacteria</taxon>
        <taxon>Pseudomonadati</taxon>
        <taxon>Pseudomonadota</taxon>
        <taxon>Betaproteobacteria</taxon>
        <taxon>Rhodocyclales</taxon>
        <taxon>Zoogloeaceae</taxon>
        <taxon>Uliginosibacterium</taxon>
    </lineage>
</organism>
<dbReference type="PIRSF" id="PIRSF030959">
    <property type="entry name" value="UCP030959"/>
    <property type="match status" value="1"/>
</dbReference>
<sequence>MEIFGLGVHILIALYFGIHAIRHGQNLFWLFVLFSFPLLGSIVYFAVIYLPELRGSRSVRKAGRAVVQAMDPGRELREARKAYELTPIINNRLRLAAALLDAGDVQAALKEYADAAQGPFATDAVLLRGLARAQLAANQPQDAVASLERLYADHKEARRHPEAALLYARARAAAGIDGVHEAFALALEVGTDAEPKCRFADWLVTQAGEANQAQARELYQQIIKDSGHWHRHAQNHNAEWLRRAQAASKA</sequence>
<dbReference type="Proteomes" id="UP001549691">
    <property type="component" value="Unassembled WGS sequence"/>
</dbReference>
<comment type="caution">
    <text evidence="2">The sequence shown here is derived from an EMBL/GenBank/DDBJ whole genome shotgun (WGS) entry which is preliminary data.</text>
</comment>
<protein>
    <recommendedName>
        <fullName evidence="4">Tetratricopeptide repeat protein</fullName>
    </recommendedName>
</protein>
<feature type="transmembrane region" description="Helical" evidence="1">
    <location>
        <begin position="30"/>
        <end position="51"/>
    </location>
</feature>
<dbReference type="InterPro" id="IPR014562">
    <property type="entry name" value="UCP030959_TPR_rpt-cont"/>
</dbReference>
<proteinExistence type="predicted"/>
<dbReference type="RefSeq" id="WP_354599642.1">
    <property type="nucleotide sequence ID" value="NZ_JBEWZI010000002.1"/>
</dbReference>
<evidence type="ECO:0000256" key="1">
    <source>
        <dbReference type="SAM" id="Phobius"/>
    </source>
</evidence>
<keyword evidence="3" id="KW-1185">Reference proteome</keyword>
<keyword evidence="1" id="KW-1133">Transmembrane helix</keyword>
<accession>A0ABV2TGZ6</accession>
<reference evidence="2 3" key="1">
    <citation type="submission" date="2024-07" db="EMBL/GenBank/DDBJ databases">
        <title>Uliginosibacterium flavum JJ3220;KACC:17644.</title>
        <authorList>
            <person name="Kim M.K."/>
        </authorList>
    </citation>
    <scope>NUCLEOTIDE SEQUENCE [LARGE SCALE GENOMIC DNA]</scope>
    <source>
        <strain evidence="2 3">KACC:17644</strain>
    </source>
</reference>
<evidence type="ECO:0000313" key="2">
    <source>
        <dbReference type="EMBL" id="MET7013189.1"/>
    </source>
</evidence>